<evidence type="ECO:0000256" key="7">
    <source>
        <dbReference type="ARBA" id="ARBA00022777"/>
    </source>
</evidence>
<dbReference type="Proteomes" id="UP000277811">
    <property type="component" value="Unassembled WGS sequence"/>
</dbReference>
<dbReference type="Pfam" id="PF03830">
    <property type="entry name" value="PTSIIB_sorb"/>
    <property type="match status" value="1"/>
</dbReference>
<dbReference type="SUPFAM" id="SSF52728">
    <property type="entry name" value="PTS IIb component"/>
    <property type="match status" value="1"/>
</dbReference>
<keyword evidence="10" id="KW-1185">Reference proteome</keyword>
<evidence type="ECO:0000313" key="9">
    <source>
        <dbReference type="EMBL" id="VBB07193.1"/>
    </source>
</evidence>
<organism evidence="9 10">
    <name type="scientific">Lucifera butyrica</name>
    <dbReference type="NCBI Taxonomy" id="1351585"/>
    <lineage>
        <taxon>Bacteria</taxon>
        <taxon>Bacillati</taxon>
        <taxon>Bacillota</taxon>
        <taxon>Negativicutes</taxon>
        <taxon>Veillonellales</taxon>
        <taxon>Veillonellaceae</taxon>
        <taxon>Lucifera</taxon>
    </lineage>
</organism>
<evidence type="ECO:0000259" key="8">
    <source>
        <dbReference type="PROSITE" id="PS51101"/>
    </source>
</evidence>
<dbReference type="PROSITE" id="PS51101">
    <property type="entry name" value="PTS_EIIB_TYPE_4"/>
    <property type="match status" value="1"/>
</dbReference>
<name>A0A498RAP1_9FIRM</name>
<dbReference type="EMBL" id="UPPP01000072">
    <property type="protein sequence ID" value="VBB07193.1"/>
    <property type="molecule type" value="Genomic_DNA"/>
</dbReference>
<dbReference type="GO" id="GO:0008982">
    <property type="term" value="F:protein-N(PI)-phosphohistidine-sugar phosphotransferase activity"/>
    <property type="evidence" value="ECO:0007669"/>
    <property type="project" value="InterPro"/>
</dbReference>
<evidence type="ECO:0000256" key="2">
    <source>
        <dbReference type="ARBA" id="ARBA00022448"/>
    </source>
</evidence>
<evidence type="ECO:0000313" key="10">
    <source>
        <dbReference type="Proteomes" id="UP000277811"/>
    </source>
</evidence>
<dbReference type="OrthoDB" id="9788818at2"/>
<keyword evidence="4" id="KW-0762">Sugar transport</keyword>
<evidence type="ECO:0000256" key="6">
    <source>
        <dbReference type="ARBA" id="ARBA00022683"/>
    </source>
</evidence>
<dbReference type="GO" id="GO:0009401">
    <property type="term" value="P:phosphoenolpyruvate-dependent sugar phosphotransferase system"/>
    <property type="evidence" value="ECO:0007669"/>
    <property type="project" value="UniProtKB-KW"/>
</dbReference>
<reference evidence="9 10" key="1">
    <citation type="submission" date="2018-06" db="EMBL/GenBank/DDBJ databases">
        <authorList>
            <person name="Strepis N."/>
        </authorList>
    </citation>
    <scope>NUCLEOTIDE SEQUENCE [LARGE SCALE GENOMIC DNA]</scope>
    <source>
        <strain evidence="9">LUCI</strain>
    </source>
</reference>
<keyword evidence="2" id="KW-0813">Transport</keyword>
<sequence length="161" mass="17824">MATIALCRVDSRLIHGQVLTKWLGQSDANRIIVASDMLIQDPFMKNIYMMAAPPGVEIDCYGIEEACEHWKNSQFGKGNVLILFGDLKSLLAAWNKGFEIKKVQIGGLGGGPKRKVVFQNITLDAADVEILKELAAKGVEIYFQTIPEDTPQTLGQILKKY</sequence>
<gene>
    <name evidence="9" type="ORF">LUCI_2437</name>
</gene>
<keyword evidence="7" id="KW-0418">Kinase</keyword>
<keyword evidence="5" id="KW-0808">Transferase</keyword>
<dbReference type="AlphaFoldDB" id="A0A498RAP1"/>
<evidence type="ECO:0000256" key="3">
    <source>
        <dbReference type="ARBA" id="ARBA00022490"/>
    </source>
</evidence>
<feature type="domain" description="PTS EIIB type-4" evidence="8">
    <location>
        <begin position="1"/>
        <end position="161"/>
    </location>
</feature>
<comment type="subcellular location">
    <subcellularLocation>
        <location evidence="1">Cytoplasm</location>
    </subcellularLocation>
</comment>
<proteinExistence type="predicted"/>
<dbReference type="InterPro" id="IPR004720">
    <property type="entry name" value="PTS_IIB_sorbose-sp"/>
</dbReference>
<evidence type="ECO:0000256" key="1">
    <source>
        <dbReference type="ARBA" id="ARBA00004496"/>
    </source>
</evidence>
<dbReference type="GO" id="GO:0005737">
    <property type="term" value="C:cytoplasm"/>
    <property type="evidence" value="ECO:0007669"/>
    <property type="project" value="UniProtKB-SubCell"/>
</dbReference>
<dbReference type="Gene3D" id="3.40.35.10">
    <property type="entry name" value="Phosphotransferase system, sorbose subfamily IIB component"/>
    <property type="match status" value="1"/>
</dbReference>
<dbReference type="RefSeq" id="WP_122628134.1">
    <property type="nucleotide sequence ID" value="NZ_UPPP01000072.1"/>
</dbReference>
<keyword evidence="3" id="KW-0963">Cytoplasm</keyword>
<evidence type="ECO:0000256" key="5">
    <source>
        <dbReference type="ARBA" id="ARBA00022679"/>
    </source>
</evidence>
<evidence type="ECO:0000256" key="4">
    <source>
        <dbReference type="ARBA" id="ARBA00022597"/>
    </source>
</evidence>
<dbReference type="GO" id="GO:0016301">
    <property type="term" value="F:kinase activity"/>
    <property type="evidence" value="ECO:0007669"/>
    <property type="project" value="UniProtKB-KW"/>
</dbReference>
<dbReference type="InterPro" id="IPR036667">
    <property type="entry name" value="PTS_IIB_sorbose-sp_sf"/>
</dbReference>
<protein>
    <recommendedName>
        <fullName evidence="8">PTS EIIB type-4 domain-containing protein</fullName>
    </recommendedName>
</protein>
<keyword evidence="6" id="KW-0598">Phosphotransferase system</keyword>
<accession>A0A498RAP1</accession>